<dbReference type="EMBL" id="VUNH01000004">
    <property type="protein sequence ID" value="MST55352.1"/>
    <property type="molecule type" value="Genomic_DNA"/>
</dbReference>
<keyword evidence="6 7" id="KW-0472">Membrane</keyword>
<name>A0A6L5YCT0_9BACT</name>
<keyword evidence="10" id="KW-1185">Reference proteome</keyword>
<feature type="transmembrane region" description="Helical" evidence="7">
    <location>
        <begin position="286"/>
        <end position="310"/>
    </location>
</feature>
<evidence type="ECO:0000256" key="4">
    <source>
        <dbReference type="ARBA" id="ARBA00022737"/>
    </source>
</evidence>
<keyword evidence="3 7" id="KW-0812">Transmembrane</keyword>
<dbReference type="Pfam" id="PF03600">
    <property type="entry name" value="CitMHS"/>
    <property type="match status" value="1"/>
</dbReference>
<gene>
    <name evidence="9" type="ORF">FYJ74_04800</name>
</gene>
<comment type="caution">
    <text evidence="9">The sequence shown here is derived from an EMBL/GenBank/DDBJ whole genome shotgun (WGS) entry which is preliminary data.</text>
</comment>
<dbReference type="InterPro" id="IPR004680">
    <property type="entry name" value="Cit_transptr-like_dom"/>
</dbReference>
<evidence type="ECO:0000256" key="6">
    <source>
        <dbReference type="ARBA" id="ARBA00023136"/>
    </source>
</evidence>
<evidence type="ECO:0000259" key="8">
    <source>
        <dbReference type="Pfam" id="PF03600"/>
    </source>
</evidence>
<dbReference type="PANTHER" id="PTHR43652">
    <property type="entry name" value="BASIC AMINO ACID ANTIPORTER YFCC-RELATED"/>
    <property type="match status" value="1"/>
</dbReference>
<evidence type="ECO:0000256" key="2">
    <source>
        <dbReference type="ARBA" id="ARBA00022448"/>
    </source>
</evidence>
<evidence type="ECO:0000313" key="9">
    <source>
        <dbReference type="EMBL" id="MST55352.1"/>
    </source>
</evidence>
<dbReference type="Proteomes" id="UP000473699">
    <property type="component" value="Unassembled WGS sequence"/>
</dbReference>
<feature type="domain" description="Citrate transporter-like" evidence="8">
    <location>
        <begin position="20"/>
        <end position="369"/>
    </location>
</feature>
<evidence type="ECO:0000256" key="3">
    <source>
        <dbReference type="ARBA" id="ARBA00022692"/>
    </source>
</evidence>
<evidence type="ECO:0000256" key="7">
    <source>
        <dbReference type="SAM" id="Phobius"/>
    </source>
</evidence>
<protein>
    <recommendedName>
        <fullName evidence="8">Citrate transporter-like domain-containing protein</fullName>
    </recommendedName>
</protein>
<evidence type="ECO:0000256" key="1">
    <source>
        <dbReference type="ARBA" id="ARBA00004141"/>
    </source>
</evidence>
<reference evidence="9 10" key="1">
    <citation type="submission" date="2019-08" db="EMBL/GenBank/DDBJ databases">
        <title>In-depth cultivation of the pig gut microbiome towards novel bacterial diversity and tailored functional studies.</title>
        <authorList>
            <person name="Wylensek D."/>
            <person name="Hitch T.C.A."/>
            <person name="Clavel T."/>
        </authorList>
    </citation>
    <scope>NUCLEOTIDE SEQUENCE [LARGE SCALE GENOMIC DNA]</scope>
    <source>
        <strain evidence="9 10">SM-530-WT-4B</strain>
    </source>
</reference>
<keyword evidence="5 7" id="KW-1133">Transmembrane helix</keyword>
<evidence type="ECO:0000256" key="5">
    <source>
        <dbReference type="ARBA" id="ARBA00022989"/>
    </source>
</evidence>
<feature type="transmembrane region" description="Helical" evidence="7">
    <location>
        <begin position="6"/>
        <end position="37"/>
    </location>
</feature>
<proteinExistence type="predicted"/>
<organism evidence="9 10">
    <name type="scientific">Pyramidobacter porci</name>
    <dbReference type="NCBI Taxonomy" id="2605789"/>
    <lineage>
        <taxon>Bacteria</taxon>
        <taxon>Thermotogati</taxon>
        <taxon>Synergistota</taxon>
        <taxon>Synergistia</taxon>
        <taxon>Synergistales</taxon>
        <taxon>Dethiosulfovibrionaceae</taxon>
        <taxon>Pyramidobacter</taxon>
    </lineage>
</organism>
<evidence type="ECO:0000313" key="10">
    <source>
        <dbReference type="Proteomes" id="UP000473699"/>
    </source>
</evidence>
<dbReference type="GO" id="GO:0055085">
    <property type="term" value="P:transmembrane transport"/>
    <property type="evidence" value="ECO:0007669"/>
    <property type="project" value="InterPro"/>
</dbReference>
<dbReference type="RefSeq" id="WP_154528456.1">
    <property type="nucleotide sequence ID" value="NZ_VUNH01000004.1"/>
</dbReference>
<dbReference type="PANTHER" id="PTHR43652:SF2">
    <property type="entry name" value="BASIC AMINO ACID ANTIPORTER YFCC-RELATED"/>
    <property type="match status" value="1"/>
</dbReference>
<feature type="transmembrane region" description="Helical" evidence="7">
    <location>
        <begin position="49"/>
        <end position="71"/>
    </location>
</feature>
<dbReference type="AlphaFoldDB" id="A0A6L5YCT0"/>
<feature type="transmembrane region" description="Helical" evidence="7">
    <location>
        <begin position="91"/>
        <end position="123"/>
    </location>
</feature>
<feature type="transmembrane region" description="Helical" evidence="7">
    <location>
        <begin position="316"/>
        <end position="337"/>
    </location>
</feature>
<sequence>MTAQVATLLAILAAMSVSFFAELLPISFTALMVPVALQATGILKPAQAWAGFANTTIITWYGLFIIGGAFVKTTFTNKIKHFVNRNAQGSSVRVTLMVLIACSVIGMMTSAGGTIALLSPLLLEICKDTGMDPKKLFKPTADVCNWASVQMFPIGGSIAYFMWFNSYLEQTGSPLRYGLFDFTFIKFPMWLILVAYYLFTSRGQKLKSESVAEVAEVAEAPTPARYAPKEEKVIVTIFFLNVILMVVASMTKIIAPYLVSLFFAAVIMGKGYLTEKEAFQSISWQTVFLVAGTLPLATAINVSGTSTWMVGLVQQMFPSMTNPVVLATAFAVISMVVTQFMSNLAVWAVFGPIAASMAVSLGMDPRLVLAGVGVGSIICFATPMAAPAPAYAYSAAGFKMKEYIKMGWFPCVLMTVVFVLWAPLVLNWLY</sequence>
<keyword evidence="4" id="KW-0677">Repeat</keyword>
<dbReference type="GO" id="GO:0005886">
    <property type="term" value="C:plasma membrane"/>
    <property type="evidence" value="ECO:0007669"/>
    <property type="project" value="TreeGrafter"/>
</dbReference>
<feature type="transmembrane region" description="Helical" evidence="7">
    <location>
        <begin position="143"/>
        <end position="163"/>
    </location>
</feature>
<keyword evidence="2" id="KW-0813">Transport</keyword>
<comment type="subcellular location">
    <subcellularLocation>
        <location evidence="1">Membrane</location>
        <topology evidence="1">Multi-pass membrane protein</topology>
    </subcellularLocation>
</comment>
<feature type="transmembrane region" description="Helical" evidence="7">
    <location>
        <begin position="175"/>
        <end position="199"/>
    </location>
</feature>
<accession>A0A6L5YCT0</accession>
<dbReference type="InterPro" id="IPR051679">
    <property type="entry name" value="DASS-Related_Transporters"/>
</dbReference>
<feature type="transmembrane region" description="Helical" evidence="7">
    <location>
        <begin position="407"/>
        <end position="429"/>
    </location>
</feature>
<feature type="transmembrane region" description="Helical" evidence="7">
    <location>
        <begin position="233"/>
        <end position="251"/>
    </location>
</feature>
<feature type="transmembrane region" description="Helical" evidence="7">
    <location>
        <begin position="367"/>
        <end position="386"/>
    </location>
</feature>